<keyword evidence="2" id="KW-1185">Reference proteome</keyword>
<comment type="caution">
    <text evidence="1">The sequence shown here is derived from an EMBL/GenBank/DDBJ whole genome shotgun (WGS) entry which is preliminary data.</text>
</comment>
<dbReference type="Proteomes" id="UP001595979">
    <property type="component" value="Unassembled WGS sequence"/>
</dbReference>
<dbReference type="EMBL" id="JBHSOH010000015">
    <property type="protein sequence ID" value="MFC5849161.1"/>
    <property type="molecule type" value="Genomic_DNA"/>
</dbReference>
<organism evidence="1 2">
    <name type="scientific">Deinococcus petrolearius</name>
    <dbReference type="NCBI Taxonomy" id="1751295"/>
    <lineage>
        <taxon>Bacteria</taxon>
        <taxon>Thermotogati</taxon>
        <taxon>Deinococcota</taxon>
        <taxon>Deinococci</taxon>
        <taxon>Deinococcales</taxon>
        <taxon>Deinococcaceae</taxon>
        <taxon>Deinococcus</taxon>
    </lineage>
</organism>
<reference evidence="2" key="1">
    <citation type="journal article" date="2019" name="Int. J. Syst. Evol. Microbiol.">
        <title>The Global Catalogue of Microorganisms (GCM) 10K type strain sequencing project: providing services to taxonomists for standard genome sequencing and annotation.</title>
        <authorList>
            <consortium name="The Broad Institute Genomics Platform"/>
            <consortium name="The Broad Institute Genome Sequencing Center for Infectious Disease"/>
            <person name="Wu L."/>
            <person name="Ma J."/>
        </authorList>
    </citation>
    <scope>NUCLEOTIDE SEQUENCE [LARGE SCALE GENOMIC DNA]</scope>
    <source>
        <strain evidence="2">CGMCC 1.15053</strain>
    </source>
</reference>
<evidence type="ECO:0000313" key="2">
    <source>
        <dbReference type="Proteomes" id="UP001595979"/>
    </source>
</evidence>
<evidence type="ECO:0000313" key="1">
    <source>
        <dbReference type="EMBL" id="MFC5849161.1"/>
    </source>
</evidence>
<sequence>MSIAATVAGAERPAHHIYLRLDPGRHGKAGTLTVIHVQGEHSTSGNYFCSSLPGLTAAERSLGAVLTAINSVPYYTRLFIHTTQREIRDLVRTRASEWPPQLREALQRKKVTLRPGNLERLGLFWSDLLSAVSREALPELGTINQYQLYTYGVCDGVQTYASGLLYGDGQLHICSRREKGSELAAGEMGMAAWGFSLLPPGKCVEIHQHNPELRDYWEGDAAQFVRLYPAVEDSSRQLGRQLKNKALRFNVASAHTENSLWRGVRWLAGRMLA</sequence>
<protein>
    <submittedName>
        <fullName evidence="1">Uncharacterized protein</fullName>
    </submittedName>
</protein>
<proteinExistence type="predicted"/>
<accession>A0ABW1DN33</accession>
<dbReference type="RefSeq" id="WP_380049955.1">
    <property type="nucleotide sequence ID" value="NZ_JBHSOH010000015.1"/>
</dbReference>
<gene>
    <name evidence="1" type="ORF">ACFPQ6_12665</name>
</gene>
<name>A0ABW1DN33_9DEIO</name>